<dbReference type="PANTHER" id="PTHR30404:SF0">
    <property type="entry name" value="N-ACETYLMURAMOYL-L-ALANINE AMIDASE AMIC"/>
    <property type="match status" value="1"/>
</dbReference>
<evidence type="ECO:0000256" key="1">
    <source>
        <dbReference type="ARBA" id="ARBA00022801"/>
    </source>
</evidence>
<dbReference type="OrthoDB" id="9806267at2"/>
<dbReference type="AlphaFoldDB" id="A0A1V4I3X3"/>
<organism evidence="3 4">
    <name type="scientific">Clostridium oryzae</name>
    <dbReference type="NCBI Taxonomy" id="1450648"/>
    <lineage>
        <taxon>Bacteria</taxon>
        <taxon>Bacillati</taxon>
        <taxon>Bacillota</taxon>
        <taxon>Clostridia</taxon>
        <taxon>Eubacteriales</taxon>
        <taxon>Clostridiaceae</taxon>
        <taxon>Clostridium</taxon>
    </lineage>
</organism>
<dbReference type="GO" id="GO:0008745">
    <property type="term" value="F:N-acetylmuramoyl-L-alanine amidase activity"/>
    <property type="evidence" value="ECO:0007669"/>
    <property type="project" value="UniProtKB-EC"/>
</dbReference>
<dbReference type="STRING" id="1450648.CLORY_45230"/>
<dbReference type="InterPro" id="IPR002508">
    <property type="entry name" value="MurNAc-LAA_cat"/>
</dbReference>
<evidence type="ECO:0000313" key="3">
    <source>
        <dbReference type="EMBL" id="OPJ54676.1"/>
    </source>
</evidence>
<keyword evidence="1 3" id="KW-0378">Hydrolase</keyword>
<feature type="domain" description="MurNAc-LAA" evidence="2">
    <location>
        <begin position="222"/>
        <end position="337"/>
    </location>
</feature>
<proteinExistence type="predicted"/>
<keyword evidence="4" id="KW-1185">Reference proteome</keyword>
<dbReference type="InterPro" id="IPR050695">
    <property type="entry name" value="N-acetylmuramoyl_amidase_3"/>
</dbReference>
<dbReference type="EMBL" id="MZGV01000132">
    <property type="protein sequence ID" value="OPJ54676.1"/>
    <property type="molecule type" value="Genomic_DNA"/>
</dbReference>
<accession>A0A1V4I3X3</accession>
<dbReference type="GO" id="GO:0009253">
    <property type="term" value="P:peptidoglycan catabolic process"/>
    <property type="evidence" value="ECO:0007669"/>
    <property type="project" value="InterPro"/>
</dbReference>
<dbReference type="Pfam" id="PF01520">
    <property type="entry name" value="Amidase_3"/>
    <property type="match status" value="1"/>
</dbReference>
<dbReference type="GO" id="GO:0030288">
    <property type="term" value="C:outer membrane-bounded periplasmic space"/>
    <property type="evidence" value="ECO:0007669"/>
    <property type="project" value="TreeGrafter"/>
</dbReference>
<dbReference type="EC" id="3.5.1.28" evidence="3"/>
<dbReference type="Proteomes" id="UP000190080">
    <property type="component" value="Unassembled WGS sequence"/>
</dbReference>
<evidence type="ECO:0000259" key="2">
    <source>
        <dbReference type="SMART" id="SM00646"/>
    </source>
</evidence>
<dbReference type="CDD" id="cd02696">
    <property type="entry name" value="MurNAc-LAA"/>
    <property type="match status" value="1"/>
</dbReference>
<dbReference type="Gene3D" id="3.40.630.40">
    <property type="entry name" value="Zn-dependent exopeptidases"/>
    <property type="match status" value="1"/>
</dbReference>
<protein>
    <submittedName>
        <fullName evidence="3">N-acetylmuramoyl-L-alanine amidase LytC</fullName>
        <ecNumber evidence="3">3.5.1.28</ecNumber>
    </submittedName>
</protein>
<reference evidence="3 4" key="1">
    <citation type="submission" date="2017-03" db="EMBL/GenBank/DDBJ databases">
        <title>Genome sequence of Clostridium oryzae DSM 28571.</title>
        <authorList>
            <person name="Poehlein A."/>
            <person name="Daniel R."/>
        </authorList>
    </citation>
    <scope>NUCLEOTIDE SEQUENCE [LARGE SCALE GENOMIC DNA]</scope>
    <source>
        <strain evidence="3 4">DSM 28571</strain>
    </source>
</reference>
<evidence type="ECO:0000313" key="4">
    <source>
        <dbReference type="Proteomes" id="UP000190080"/>
    </source>
</evidence>
<sequence>MAVRIKNKKRFVIANMTLLLIILFIVKVTVYAAKTIGKLVNKKSKYAVSVNYDRSKNGNIKIDENENFIRFVVKLKDAENFIDSEQTNKEIKLTIDRTDKLLINSSSDKVLDKYLKFSKDISGNKLIIKKINSENNFVYKHFDDNNIVILISKNNNPFKDEIVLDAGHGGKDPGTKASDQSFVEKDKTLEICKKLEEKLVYQGCKVVMTRNQDDFLSLDDRVKISKESDAKAFVSIHIDSDEASTAYKGITVHYYYKNNLTEKARVLATDIDDNIGANDTWKNRGALYGNNYYVLKFNSKPSVLIECGFSSNSGDVKRLNDSKIVNNLVGYIEKGIMDYLER</sequence>
<dbReference type="SUPFAM" id="SSF53187">
    <property type="entry name" value="Zn-dependent exopeptidases"/>
    <property type="match status" value="1"/>
</dbReference>
<dbReference type="SMART" id="SM00646">
    <property type="entry name" value="Ami_3"/>
    <property type="match status" value="1"/>
</dbReference>
<name>A0A1V4I3X3_9CLOT</name>
<dbReference type="RefSeq" id="WP_079428791.1">
    <property type="nucleotide sequence ID" value="NZ_MZGV01000132.1"/>
</dbReference>
<gene>
    <name evidence="3" type="primary">lytC_2</name>
    <name evidence="3" type="ORF">CLORY_45230</name>
</gene>
<comment type="caution">
    <text evidence="3">The sequence shown here is derived from an EMBL/GenBank/DDBJ whole genome shotgun (WGS) entry which is preliminary data.</text>
</comment>
<dbReference type="PANTHER" id="PTHR30404">
    <property type="entry name" value="N-ACETYLMURAMOYL-L-ALANINE AMIDASE"/>
    <property type="match status" value="1"/>
</dbReference>